<evidence type="ECO:0000259" key="5">
    <source>
        <dbReference type="Pfam" id="PF01168"/>
    </source>
</evidence>
<dbReference type="InterPro" id="IPR001608">
    <property type="entry name" value="Ala_racemase_N"/>
</dbReference>
<feature type="modified residue" description="N6-(pyridoxal phosphate)lysine" evidence="2 3">
    <location>
        <position position="35"/>
    </location>
</feature>
<keyword evidence="1 2" id="KW-0663">Pyridoxal phosphate</keyword>
<dbReference type="PIRSF" id="PIRSF004848">
    <property type="entry name" value="YBL036c_PLPDEIII"/>
    <property type="match status" value="1"/>
</dbReference>
<comment type="cofactor">
    <cofactor evidence="3">
        <name>pyridoxal 5'-phosphate</name>
        <dbReference type="ChEBI" id="CHEBI:597326"/>
    </cofactor>
</comment>
<evidence type="ECO:0000313" key="7">
    <source>
        <dbReference type="Proteomes" id="UP000000445"/>
    </source>
</evidence>
<sequence>MGLKENLEKVMERIENAALRSGRDPSEVKLVVASKYANVQEMEELFLLGIREFGENRAQDLIKKSEYFKGKPIIWHFIGRIQTNKVKYIVPRCELIHSVWRVEELEEIEKRATKINKIQKILIEVNVFGEESKAGLSVESVEEFLKICQRFDHVEVLGFMTMAPYVEDPEEVRWGFRELRKLRDELSQRFSGNIKLKELSMGMSNDFEVAIEEGATMVRIGSAIFEGGK</sequence>
<evidence type="ECO:0000256" key="1">
    <source>
        <dbReference type="ARBA" id="ARBA00022898"/>
    </source>
</evidence>
<dbReference type="FunFam" id="3.20.20.10:FF:000011">
    <property type="entry name" value="Pyridoxal phosphate homeostasis protein"/>
    <property type="match status" value="1"/>
</dbReference>
<accession>B9K822</accession>
<comment type="similarity">
    <text evidence="2 4">Belongs to the pyridoxal phosphate-binding protein YggS/PROSC family.</text>
</comment>
<keyword evidence="7" id="KW-1185">Reference proteome</keyword>
<reference evidence="6 7" key="1">
    <citation type="journal article" date="2009" name="Biosci. Biotechnol. Biochem.">
        <title>WeGAS: a web-based microbial genome annotation system.</title>
        <authorList>
            <person name="Lee D."/>
            <person name="Seo H."/>
            <person name="Park C."/>
            <person name="Park K."/>
        </authorList>
    </citation>
    <scope>NUCLEOTIDE SEQUENCE [LARGE SCALE GENOMIC DNA]</scope>
    <source>
        <strain evidence="7">ATCC 49049 / DSM 4359 / NBRC 107923 / NS-E</strain>
    </source>
</reference>
<dbReference type="STRING" id="309803.CTN_0929"/>
<dbReference type="PANTHER" id="PTHR10146:SF14">
    <property type="entry name" value="PYRIDOXAL PHOSPHATE HOMEOSTASIS PROTEIN"/>
    <property type="match status" value="1"/>
</dbReference>
<dbReference type="KEGG" id="tna:CTN_0929"/>
<dbReference type="GO" id="GO:0030170">
    <property type="term" value="F:pyridoxal phosphate binding"/>
    <property type="evidence" value="ECO:0007669"/>
    <property type="project" value="UniProtKB-UniRule"/>
</dbReference>
<dbReference type="HOGENOM" id="CLU_059988_1_0_0"/>
<dbReference type="PROSITE" id="PS01211">
    <property type="entry name" value="UPF0001"/>
    <property type="match status" value="1"/>
</dbReference>
<protein>
    <recommendedName>
        <fullName evidence="2">Pyridoxal phosphate homeostasis protein</fullName>
        <shortName evidence="2">PLP homeostasis protein</shortName>
    </recommendedName>
</protein>
<dbReference type="Gene3D" id="3.20.20.10">
    <property type="entry name" value="Alanine racemase"/>
    <property type="match status" value="1"/>
</dbReference>
<dbReference type="InterPro" id="IPR011078">
    <property type="entry name" value="PyrdxlP_homeostasis"/>
</dbReference>
<dbReference type="RefSeq" id="WP_015919422.1">
    <property type="nucleotide sequence ID" value="NC_011978.1"/>
</dbReference>
<dbReference type="NCBIfam" id="TIGR00044">
    <property type="entry name" value="YggS family pyridoxal phosphate-dependent enzyme"/>
    <property type="match status" value="1"/>
</dbReference>
<dbReference type="Pfam" id="PF01168">
    <property type="entry name" value="Ala_racemase_N"/>
    <property type="match status" value="1"/>
</dbReference>
<dbReference type="EMBL" id="CP000916">
    <property type="protein sequence ID" value="ACM23105.1"/>
    <property type="molecule type" value="Genomic_DNA"/>
</dbReference>
<dbReference type="AlphaFoldDB" id="B9K822"/>
<dbReference type="CDD" id="cd00635">
    <property type="entry name" value="PLPDE_III_YBL036c_like"/>
    <property type="match status" value="1"/>
</dbReference>
<evidence type="ECO:0000313" key="6">
    <source>
        <dbReference type="EMBL" id="ACM23105.1"/>
    </source>
</evidence>
<feature type="domain" description="Alanine racemase N-terminal" evidence="5">
    <location>
        <begin position="40"/>
        <end position="225"/>
    </location>
</feature>
<evidence type="ECO:0000256" key="2">
    <source>
        <dbReference type="HAMAP-Rule" id="MF_02087"/>
    </source>
</evidence>
<organism evidence="6 7">
    <name type="scientific">Thermotoga neapolitana (strain ATCC 49049 / DSM 4359 / NBRC 107923 / NS-E)</name>
    <dbReference type="NCBI Taxonomy" id="309803"/>
    <lineage>
        <taxon>Bacteria</taxon>
        <taxon>Thermotogati</taxon>
        <taxon>Thermotogota</taxon>
        <taxon>Thermotogae</taxon>
        <taxon>Thermotogales</taxon>
        <taxon>Thermotogaceae</taxon>
        <taxon>Thermotoga</taxon>
    </lineage>
</organism>
<comment type="function">
    <text evidence="2">Pyridoxal 5'-phosphate (PLP)-binding protein, which is involved in PLP homeostasis.</text>
</comment>
<dbReference type="PANTHER" id="PTHR10146">
    <property type="entry name" value="PROLINE SYNTHETASE CO-TRANSCRIBED BACTERIAL HOMOLOG PROTEIN"/>
    <property type="match status" value="1"/>
</dbReference>
<gene>
    <name evidence="6" type="ordered locus">CTN_0929</name>
</gene>
<dbReference type="InterPro" id="IPR029066">
    <property type="entry name" value="PLP-binding_barrel"/>
</dbReference>
<evidence type="ECO:0000256" key="3">
    <source>
        <dbReference type="PIRSR" id="PIRSR004848-1"/>
    </source>
</evidence>
<dbReference type="HAMAP" id="MF_02087">
    <property type="entry name" value="PLP_homeostasis"/>
    <property type="match status" value="1"/>
</dbReference>
<dbReference type="SUPFAM" id="SSF51419">
    <property type="entry name" value="PLP-binding barrel"/>
    <property type="match status" value="1"/>
</dbReference>
<proteinExistence type="inferred from homology"/>
<dbReference type="eggNOG" id="COG0325">
    <property type="taxonomic scope" value="Bacteria"/>
</dbReference>
<dbReference type="Proteomes" id="UP000000445">
    <property type="component" value="Chromosome"/>
</dbReference>
<name>B9K822_THENN</name>
<evidence type="ECO:0000256" key="4">
    <source>
        <dbReference type="RuleBase" id="RU004514"/>
    </source>
</evidence>